<proteinExistence type="predicted"/>
<accession>A0A7C5R705</accession>
<dbReference type="EMBL" id="DRMJ01000022">
    <property type="protein sequence ID" value="HHL42067.1"/>
    <property type="molecule type" value="Genomic_DNA"/>
</dbReference>
<evidence type="ECO:0000313" key="1">
    <source>
        <dbReference type="EMBL" id="HHL42067.1"/>
    </source>
</evidence>
<sequence length="136" mass="15444">MQPNFSIDELLTPLALAVIIDNKVRDPELSEFVVQAEGLLDLLGLNMAPQDILAWFRDNEPKLISRMNRTGKNTFVLVALTRFKDNDAIVEAMYDAMLAISISDQEYHETESELMKSAASLWGYQRPPFKIVRDKA</sequence>
<dbReference type="Proteomes" id="UP000885830">
    <property type="component" value="Unassembled WGS sequence"/>
</dbReference>
<comment type="caution">
    <text evidence="1">The sequence shown here is derived from an EMBL/GenBank/DDBJ whole genome shotgun (WGS) entry which is preliminary data.</text>
</comment>
<dbReference type="AlphaFoldDB" id="A0A7C5R705"/>
<dbReference type="InterPro" id="IPR029024">
    <property type="entry name" value="TerB-like"/>
</dbReference>
<dbReference type="SUPFAM" id="SSF158682">
    <property type="entry name" value="TerB-like"/>
    <property type="match status" value="1"/>
</dbReference>
<name>A0A7C5R705_9PROT</name>
<evidence type="ECO:0008006" key="2">
    <source>
        <dbReference type="Google" id="ProtNLM"/>
    </source>
</evidence>
<gene>
    <name evidence="1" type="ORF">ENJ42_00485</name>
</gene>
<protein>
    <recommendedName>
        <fullName evidence="2">TerB family tellurite resistance protein</fullName>
    </recommendedName>
</protein>
<reference evidence="1" key="1">
    <citation type="journal article" date="2020" name="mSystems">
        <title>Genome- and Community-Level Interaction Insights into Carbon Utilization and Element Cycling Functions of Hydrothermarchaeota in Hydrothermal Sediment.</title>
        <authorList>
            <person name="Zhou Z."/>
            <person name="Liu Y."/>
            <person name="Xu W."/>
            <person name="Pan J."/>
            <person name="Luo Z.H."/>
            <person name="Li M."/>
        </authorList>
    </citation>
    <scope>NUCLEOTIDE SEQUENCE [LARGE SCALE GENOMIC DNA]</scope>
    <source>
        <strain evidence="1">HyVt-485</strain>
    </source>
</reference>
<organism evidence="1">
    <name type="scientific">Hellea balneolensis</name>
    <dbReference type="NCBI Taxonomy" id="287478"/>
    <lineage>
        <taxon>Bacteria</taxon>
        <taxon>Pseudomonadati</taxon>
        <taxon>Pseudomonadota</taxon>
        <taxon>Alphaproteobacteria</taxon>
        <taxon>Maricaulales</taxon>
        <taxon>Robiginitomaculaceae</taxon>
        <taxon>Hellea</taxon>
    </lineage>
</organism>